<comment type="caution">
    <text evidence="2">The sequence shown here is derived from an EMBL/GenBank/DDBJ whole genome shotgun (WGS) entry which is preliminary data.</text>
</comment>
<keyword evidence="3" id="KW-1185">Reference proteome</keyword>
<accession>A0A9N9DC72</accession>
<organism evidence="2 3">
    <name type="scientific">Paraglomus brasilianum</name>
    <dbReference type="NCBI Taxonomy" id="144538"/>
    <lineage>
        <taxon>Eukaryota</taxon>
        <taxon>Fungi</taxon>
        <taxon>Fungi incertae sedis</taxon>
        <taxon>Mucoromycota</taxon>
        <taxon>Glomeromycotina</taxon>
        <taxon>Glomeromycetes</taxon>
        <taxon>Paraglomerales</taxon>
        <taxon>Paraglomeraceae</taxon>
        <taxon>Paraglomus</taxon>
    </lineage>
</organism>
<feature type="coiled-coil region" evidence="1">
    <location>
        <begin position="613"/>
        <end position="640"/>
    </location>
</feature>
<evidence type="ECO:0000256" key="1">
    <source>
        <dbReference type="SAM" id="Coils"/>
    </source>
</evidence>
<protein>
    <submittedName>
        <fullName evidence="2">6059_t:CDS:1</fullName>
    </submittedName>
</protein>
<gene>
    <name evidence="2" type="ORF">PBRASI_LOCUS9432</name>
</gene>
<keyword evidence="1" id="KW-0175">Coiled coil</keyword>
<name>A0A9N9DC72_9GLOM</name>
<evidence type="ECO:0000313" key="3">
    <source>
        <dbReference type="Proteomes" id="UP000789739"/>
    </source>
</evidence>
<dbReference type="EMBL" id="CAJVPI010002058">
    <property type="protein sequence ID" value="CAG8634545.1"/>
    <property type="molecule type" value="Genomic_DNA"/>
</dbReference>
<dbReference type="AlphaFoldDB" id="A0A9N9DC72"/>
<proteinExistence type="predicted"/>
<dbReference type="OrthoDB" id="2430828at2759"/>
<dbReference type="Proteomes" id="UP000789739">
    <property type="component" value="Unassembled WGS sequence"/>
</dbReference>
<reference evidence="2" key="1">
    <citation type="submission" date="2021-06" db="EMBL/GenBank/DDBJ databases">
        <authorList>
            <person name="Kallberg Y."/>
            <person name="Tangrot J."/>
            <person name="Rosling A."/>
        </authorList>
    </citation>
    <scope>NUCLEOTIDE SEQUENCE</scope>
    <source>
        <strain evidence="2">BR232B</strain>
    </source>
</reference>
<evidence type="ECO:0000313" key="2">
    <source>
        <dbReference type="EMBL" id="CAG8634545.1"/>
    </source>
</evidence>
<sequence length="852" mass="97943">MGPPKAWFKLMNTKSTWGQVPLTGVENVYDLKKAIKSEVAPELDTYASVKLTLKATKMVKDVNKAIELDEEQELASILKNFDMTVLDDVTWVQRSFAKNIRLFVYTPSETMPIAKKARIDRTLASILEGQTLKQQPDSPEFLHNFYDRRKFIKEVIPVVTSNYNNHGNIDHKVHTFMLLPGGSGIGKSRSGWELQHLVTHADYFGFKFDIRVSEIDLFREALQNPYYLHIDLNNGYSYDQQFDEKYSASVRIGARLAVASGLSDVQLSDMMDNYPVELFSMPEIIQEIFKRRFEAHNRTLDVLIIHIDEYQVYINDAQQANRSWDKARNFFKQMLKAIGSIMRTNIVIDGHPNKQYFVVPICTGTSAIDIHFLPTDHTRKIIPLKPLDYTSAVEMFRDKYEYSRQTTDKNRMAVKQSIMKHHGGSLSDSDINKFSTKLCNLILEQSHFNIALHDTGFIPKFIDDFLQHSEPEINFDWGGALLDRMSQRPIQIANAPGCWRSHDDIRIIISLGLTRLAVTREFMLPSGNSIGEVEKTGLIYLSRPSKSDNIELVNITMPFMLLKILNKMLQYTSEGPVIPDHLLLIPNKDRPWLWQDFEVLHGYYQKALIEALINLKDAKVRALEDRIGDLKKELAGVKGAQAYYIEKEISHLTDEKQKNWHLSDVFRGAKGDAALLQHEVILHKVGVFTEKERFLTLSKDTALFNTQVTCDDGITRDLMNGIYHHATNNANMDYRWAIDSVSGKPLAIFMQDKHSLLETTNSEITYKELFKWYTTTLESVRRYRDHYDVVLVFFTNRVCKGSSDLSDMPQLLLIDSDCIQEYLSPSFAHRGLVKPENNYESEQILSVSMDMQ</sequence>